<proteinExistence type="predicted"/>
<dbReference type="HOGENOM" id="CLU_510794_0_0_0"/>
<feature type="compositionally biased region" description="Pro residues" evidence="1">
    <location>
        <begin position="103"/>
        <end position="113"/>
    </location>
</feature>
<organism evidence="2 3">
    <name type="scientific">Simkania negevensis (strain ATCC VR-1471 / DSM 27360 / Z)</name>
    <dbReference type="NCBI Taxonomy" id="331113"/>
    <lineage>
        <taxon>Bacteria</taxon>
        <taxon>Pseudomonadati</taxon>
        <taxon>Chlamydiota</taxon>
        <taxon>Chlamydiia</taxon>
        <taxon>Parachlamydiales</taxon>
        <taxon>Simkaniaceae</taxon>
        <taxon>Simkania</taxon>
    </lineage>
</organism>
<dbReference type="STRING" id="331113.SNE_A22150"/>
<dbReference type="AlphaFoldDB" id="F8L455"/>
<evidence type="ECO:0000256" key="1">
    <source>
        <dbReference type="SAM" id="MobiDB-lite"/>
    </source>
</evidence>
<reference key="1">
    <citation type="journal article" date="2011" name="Mol. Biol. Evol.">
        <title>Unity in variety -- the pan-genome of the Chlamydiae.</title>
        <authorList>
            <person name="Collingro A."/>
            <person name="Tischler P."/>
            <person name="Weinmaier T."/>
            <person name="Penz T."/>
            <person name="Heinz E."/>
            <person name="Brunham R.C."/>
            <person name="Read T.D."/>
            <person name="Bavoil P.M."/>
            <person name="Sachse K."/>
            <person name="Kahane S."/>
            <person name="Friedman M.G."/>
            <person name="Rattei T."/>
            <person name="Myers G.S.A."/>
            <person name="Horn M."/>
        </authorList>
    </citation>
    <scope>NUCLEOTIDE SEQUENCE</scope>
    <source>
        <strain>Z</strain>
    </source>
</reference>
<sequence length="533" mass="60453">MDPIPGLSSLLIPIEPTFKGIIRSSCINFSEWIISLPFGNPSFEYSTDLTLREVETTTLQKVLRVITTALFAFICYQTKPAIFALVILPKIYHRYTLPEKKPSPPSPPHPTPPAHHSSEEKIFGSLNSQEKIQISCLLPLIDFFLNLKDFGAAHHVVKTAGYEIYSQAPTLGLKELEIYVLEGNTKEAKASAQNLTSGIKTAETMKALLPQIIQQLIRGGHIDLAHELALKYPTEGSEAQFLLVAHHLSTGNNAKADVFLDQYKVDQRKQLIDYFKEMKQYALALLIAENTPGYFFPDLEKALLCANTGQSESARALIENFKIEEKYPPFVVRYAQVLRALGEHGKALNIVTELFLSFKETDPTHNYCKKLIADLVFEEKDLDRLRLILDGVKEVYFVDNVYEFYIQLCKEQKKPDLLLDVLQKHNLSYSNKEAVQLGQFEIYLDLDQLDNAKDILKHLLFLKRQALLLLCRYYAKKGLFEEAQQSLMAIVDPLTSTRAKVHIAEELFKRSSKEGLKFSGEILEKVLNMPTEA</sequence>
<dbReference type="EMBL" id="FR872582">
    <property type="protein sequence ID" value="CCB90092.1"/>
    <property type="molecule type" value="Genomic_DNA"/>
</dbReference>
<keyword evidence="3" id="KW-1185">Reference proteome</keyword>
<dbReference type="RefSeq" id="WP_013944558.1">
    <property type="nucleotide sequence ID" value="NC_015713.1"/>
</dbReference>
<dbReference type="Proteomes" id="UP000000496">
    <property type="component" value="Chromosome gsn.131"/>
</dbReference>
<name>F8L455_SIMNZ</name>
<evidence type="ECO:0000313" key="2">
    <source>
        <dbReference type="EMBL" id="CCB90092.1"/>
    </source>
</evidence>
<reference evidence="2 3" key="2">
    <citation type="journal article" date="2011" name="Mol. Biol. Evol.">
        <title>Unity in variety--the pan-genome of the Chlamydiae.</title>
        <authorList>
            <person name="Collingro A."/>
            <person name="Tischler P."/>
            <person name="Weinmaier T."/>
            <person name="Penz T."/>
            <person name="Heinz E."/>
            <person name="Brunham R.C."/>
            <person name="Read T.D."/>
            <person name="Bavoil P.M."/>
            <person name="Sachse K."/>
            <person name="Kahane S."/>
            <person name="Friedman M.G."/>
            <person name="Rattei T."/>
            <person name="Myers G.S."/>
            <person name="Horn M."/>
        </authorList>
    </citation>
    <scope>NUCLEOTIDE SEQUENCE [LARGE SCALE GENOMIC DNA]</scope>
    <source>
        <strain evidence="3">ATCC VR-1471 / Z</strain>
    </source>
</reference>
<gene>
    <name evidence="2" type="ordered locus">SNE_A22150</name>
</gene>
<accession>F8L455</accession>
<dbReference type="KEGG" id="sng:SNE_A22150"/>
<feature type="region of interest" description="Disordered" evidence="1">
    <location>
        <begin position="99"/>
        <end position="119"/>
    </location>
</feature>
<protein>
    <submittedName>
        <fullName evidence="2">Uncharacterized protein</fullName>
    </submittedName>
</protein>
<evidence type="ECO:0000313" key="3">
    <source>
        <dbReference type="Proteomes" id="UP000000496"/>
    </source>
</evidence>